<reference evidence="3 4" key="1">
    <citation type="submission" date="2016-12" db="EMBL/GenBank/DDBJ databases">
        <title>The draft genome sequence of Actinophytocola sp. 11-183.</title>
        <authorList>
            <person name="Wang W."/>
            <person name="Yuan L."/>
        </authorList>
    </citation>
    <scope>NUCLEOTIDE SEQUENCE [LARGE SCALE GENOMIC DNA]</scope>
    <source>
        <strain evidence="3 4">11-183</strain>
    </source>
</reference>
<keyword evidence="4" id="KW-1185">Reference proteome</keyword>
<evidence type="ECO:0000256" key="1">
    <source>
        <dbReference type="ARBA" id="ARBA00023172"/>
    </source>
</evidence>
<dbReference type="GO" id="GO:0015074">
    <property type="term" value="P:DNA integration"/>
    <property type="evidence" value="ECO:0007669"/>
    <property type="project" value="InterPro"/>
</dbReference>
<keyword evidence="1" id="KW-0233">DNA recombination</keyword>
<gene>
    <name evidence="3" type="ORF">BU204_35960</name>
</gene>
<dbReference type="NCBIfam" id="NF033563">
    <property type="entry name" value="transpos_IS30"/>
    <property type="match status" value="1"/>
</dbReference>
<dbReference type="GO" id="GO:0032196">
    <property type="term" value="P:transposition"/>
    <property type="evidence" value="ECO:0007669"/>
    <property type="project" value="TreeGrafter"/>
</dbReference>
<accession>A0A1Q8BXV1</accession>
<dbReference type="Pfam" id="PF13936">
    <property type="entry name" value="HTH_38"/>
    <property type="match status" value="1"/>
</dbReference>
<dbReference type="Pfam" id="PF00665">
    <property type="entry name" value="rve"/>
    <property type="match status" value="1"/>
</dbReference>
<dbReference type="Proteomes" id="UP000185596">
    <property type="component" value="Unassembled WGS sequence"/>
</dbReference>
<organism evidence="3 4">
    <name type="scientific">Actinophytocola xanthii</name>
    <dbReference type="NCBI Taxonomy" id="1912961"/>
    <lineage>
        <taxon>Bacteria</taxon>
        <taxon>Bacillati</taxon>
        <taxon>Actinomycetota</taxon>
        <taxon>Actinomycetes</taxon>
        <taxon>Pseudonocardiales</taxon>
        <taxon>Pseudonocardiaceae</taxon>
    </lineage>
</organism>
<comment type="caution">
    <text evidence="3">The sequence shown here is derived from an EMBL/GenBank/DDBJ whole genome shotgun (WGS) entry which is preliminary data.</text>
</comment>
<dbReference type="PROSITE" id="PS50994">
    <property type="entry name" value="INTEGRASE"/>
    <property type="match status" value="1"/>
</dbReference>
<dbReference type="GO" id="GO:0005829">
    <property type="term" value="C:cytosol"/>
    <property type="evidence" value="ECO:0007669"/>
    <property type="project" value="TreeGrafter"/>
</dbReference>
<dbReference type="GO" id="GO:0003676">
    <property type="term" value="F:nucleic acid binding"/>
    <property type="evidence" value="ECO:0007669"/>
    <property type="project" value="InterPro"/>
</dbReference>
<dbReference type="GO" id="GO:0004803">
    <property type="term" value="F:transposase activity"/>
    <property type="evidence" value="ECO:0007669"/>
    <property type="project" value="TreeGrafter"/>
</dbReference>
<evidence type="ECO:0000313" key="3">
    <source>
        <dbReference type="EMBL" id="OLF06915.1"/>
    </source>
</evidence>
<name>A0A1Q8BXV1_9PSEU</name>
<protein>
    <submittedName>
        <fullName evidence="3">IS30 family transposase</fullName>
    </submittedName>
</protein>
<dbReference type="InterPro" id="IPR012337">
    <property type="entry name" value="RNaseH-like_sf"/>
</dbReference>
<feature type="domain" description="Integrase catalytic" evidence="2">
    <location>
        <begin position="226"/>
        <end position="389"/>
    </location>
</feature>
<dbReference type="InterPro" id="IPR053392">
    <property type="entry name" value="Transposase_IS30-like"/>
</dbReference>
<dbReference type="Gene3D" id="3.30.420.10">
    <property type="entry name" value="Ribonuclease H-like superfamily/Ribonuclease H"/>
    <property type="match status" value="1"/>
</dbReference>
<dbReference type="EMBL" id="MSIE01000111">
    <property type="protein sequence ID" value="OLF06915.1"/>
    <property type="molecule type" value="Genomic_DNA"/>
</dbReference>
<dbReference type="SUPFAM" id="SSF53098">
    <property type="entry name" value="Ribonuclease H-like"/>
    <property type="match status" value="1"/>
</dbReference>
<proteinExistence type="predicted"/>
<dbReference type="InterPro" id="IPR036397">
    <property type="entry name" value="RNaseH_sf"/>
</dbReference>
<evidence type="ECO:0000313" key="4">
    <source>
        <dbReference type="Proteomes" id="UP000185596"/>
    </source>
</evidence>
<dbReference type="PANTHER" id="PTHR10948:SF23">
    <property type="entry name" value="TRANSPOSASE INSI FOR INSERTION SEQUENCE ELEMENT IS30A-RELATED"/>
    <property type="match status" value="1"/>
</dbReference>
<evidence type="ECO:0000259" key="2">
    <source>
        <dbReference type="PROSITE" id="PS50994"/>
    </source>
</evidence>
<dbReference type="GO" id="GO:0006310">
    <property type="term" value="P:DNA recombination"/>
    <property type="evidence" value="ECO:0007669"/>
    <property type="project" value="UniProtKB-KW"/>
</dbReference>
<dbReference type="InterPro" id="IPR025246">
    <property type="entry name" value="IS30-like_HTH"/>
</dbReference>
<dbReference type="STRING" id="1912961.BU204_35960"/>
<dbReference type="AlphaFoldDB" id="A0A1Q8BXV1"/>
<sequence>MFVMGRPALPSEVARRFWSLMRTGVVLDDAAAVAGVSKAVAWRWFREAGGMIPAVASADSSSARSSRLSFSEREEISCRRAAGEGVRVIARALGRAPSTISRELVRGVRRRKTGYRATVAQAQADVRAKRPKRSKLTQNEELRAYVQEHLQSKHSPEQVSRRLMVDFPNSAEMRVSHEAIYRALYLPGDRALAREMTRCLRTGRALRKPRRRVAERRGRIANMVNISQRPAEVNERIVPGHWEGDLISGPQHRSAIGTLVERVTGYVVLLHLPHGRGADQVQRALVEAMTCLPEWLRRSLTWDQGRELTNHAQVAAATGMDIYFCDPHSPWQRGTNENTNGLLRQYFPRGNDLSAYHCDYLTFVANELNHRPRKRLAWKTPDEALHALLSTHQPGVALTA</sequence>
<dbReference type="InterPro" id="IPR001584">
    <property type="entry name" value="Integrase_cat-core"/>
</dbReference>
<dbReference type="InterPro" id="IPR051917">
    <property type="entry name" value="Transposase-Integrase"/>
</dbReference>
<dbReference type="PANTHER" id="PTHR10948">
    <property type="entry name" value="TRANSPOSASE"/>
    <property type="match status" value="1"/>
</dbReference>